<dbReference type="EMBL" id="LR798243">
    <property type="protein sequence ID" value="CAB5214427.1"/>
    <property type="molecule type" value="Genomic_DNA"/>
</dbReference>
<organism evidence="2">
    <name type="scientific">uncultured Caudovirales phage</name>
    <dbReference type="NCBI Taxonomy" id="2100421"/>
    <lineage>
        <taxon>Viruses</taxon>
        <taxon>Duplodnaviria</taxon>
        <taxon>Heunggongvirae</taxon>
        <taxon>Uroviricota</taxon>
        <taxon>Caudoviricetes</taxon>
        <taxon>Peduoviridae</taxon>
        <taxon>Maltschvirus</taxon>
        <taxon>Maltschvirus maltsch</taxon>
    </lineage>
</organism>
<protein>
    <submittedName>
        <fullName evidence="2">Uncharacterized protein</fullName>
    </submittedName>
</protein>
<feature type="region of interest" description="Disordered" evidence="1">
    <location>
        <begin position="163"/>
        <end position="191"/>
    </location>
</feature>
<sequence>MKAFQSYIYEINKPYEFRIKMATINPKTVMEQIKNALDTYQLESVSAVKSMPIQEHREFPQWGPCECWTFDVKVAYPCNATQVRQVIKERAQLNPDWICVRNLNEAIDTEEQEAHGQDHEGALLDDPELKTDPEGQSLAGQSRIGSLLKELESRKFEFAAEGEKTGVMASDKTGDTSPIGTHQNKVYKAKG</sequence>
<feature type="compositionally biased region" description="Basic and acidic residues" evidence="1">
    <location>
        <begin position="112"/>
        <end position="133"/>
    </location>
</feature>
<accession>A0A6J7WJZ9</accession>
<proteinExistence type="predicted"/>
<feature type="region of interest" description="Disordered" evidence="1">
    <location>
        <begin position="110"/>
        <end position="143"/>
    </location>
</feature>
<reference evidence="2" key="1">
    <citation type="submission" date="2020-05" db="EMBL/GenBank/DDBJ databases">
        <authorList>
            <person name="Chiriac C."/>
            <person name="Salcher M."/>
            <person name="Ghai R."/>
            <person name="Kavagutti S V."/>
        </authorList>
    </citation>
    <scope>NUCLEOTIDE SEQUENCE</scope>
</reference>
<evidence type="ECO:0000313" key="2">
    <source>
        <dbReference type="EMBL" id="CAB5214427.1"/>
    </source>
</evidence>
<name>A0A6J7WJZ9_9CAUD</name>
<evidence type="ECO:0000256" key="1">
    <source>
        <dbReference type="SAM" id="MobiDB-lite"/>
    </source>
</evidence>
<gene>
    <name evidence="2" type="ORF">UFOVP190_112</name>
</gene>
<feature type="compositionally biased region" description="Polar residues" evidence="1">
    <location>
        <begin position="175"/>
        <end position="184"/>
    </location>
</feature>